<dbReference type="SUPFAM" id="SSF47240">
    <property type="entry name" value="Ferritin-like"/>
    <property type="match status" value="1"/>
</dbReference>
<dbReference type="InterPro" id="IPR009078">
    <property type="entry name" value="Ferritin-like_SF"/>
</dbReference>
<keyword evidence="2" id="KW-1185">Reference proteome</keyword>
<evidence type="ECO:0000313" key="2">
    <source>
        <dbReference type="Proteomes" id="UP000570474"/>
    </source>
</evidence>
<dbReference type="RefSeq" id="WP_168873784.1">
    <property type="nucleotide sequence ID" value="NZ_JABAIA010000003.1"/>
</dbReference>
<organism evidence="1 2">
    <name type="scientific">Chitinophaga varians</name>
    <dbReference type="NCBI Taxonomy" id="2202339"/>
    <lineage>
        <taxon>Bacteria</taxon>
        <taxon>Pseudomonadati</taxon>
        <taxon>Bacteroidota</taxon>
        <taxon>Chitinophagia</taxon>
        <taxon>Chitinophagales</taxon>
        <taxon>Chitinophagaceae</taxon>
        <taxon>Chitinophaga</taxon>
    </lineage>
</organism>
<dbReference type="Pfam" id="PF13668">
    <property type="entry name" value="Ferritin_2"/>
    <property type="match status" value="1"/>
</dbReference>
<evidence type="ECO:0000313" key="1">
    <source>
        <dbReference type="EMBL" id="NLR67841.1"/>
    </source>
</evidence>
<dbReference type="Proteomes" id="UP000570474">
    <property type="component" value="Unassembled WGS sequence"/>
</dbReference>
<accession>A0A847S829</accession>
<name>A0A847S829_9BACT</name>
<sequence length="270" mass="28730">MNIQNIITEIEKIDPEVYDRLDSRRGTMQHLARWGGRIALTALPFALGGLFKKAYGQSAGSGVAAVLNYALTLEYLEAEFYTKGAASGVVPAGTPAVGAINTIRDHENAHVAFLKSTLSAIGTTPVSKPTFDFTAGGAFADVFTNYDTFLAVAQTFEDTGVRAYKGRAAELISNHAVLTAALQIHTVEARHASHIRQMRKARGANLKPWITGKDTGGIGAAVQASYNGEELTTQAGVDITKFASINAASESFDEPLTADQVLAIVKPFIV</sequence>
<comment type="caution">
    <text evidence="1">The sequence shown here is derived from an EMBL/GenBank/DDBJ whole genome shotgun (WGS) entry which is preliminary data.</text>
</comment>
<gene>
    <name evidence="1" type="ORF">HGH92_26280</name>
</gene>
<protein>
    <submittedName>
        <fullName evidence="1">Ferritin-like domain-containing protein</fullName>
    </submittedName>
</protein>
<dbReference type="AlphaFoldDB" id="A0A847S829"/>
<proteinExistence type="predicted"/>
<reference evidence="1 2" key="1">
    <citation type="submission" date="2020-04" db="EMBL/GenBank/DDBJ databases">
        <authorList>
            <person name="Yin C."/>
        </authorList>
    </citation>
    <scope>NUCLEOTIDE SEQUENCE [LARGE SCALE GENOMIC DNA]</scope>
    <source>
        <strain evidence="1 2">Ae27</strain>
    </source>
</reference>
<dbReference type="EMBL" id="JABAIA010000003">
    <property type="protein sequence ID" value="NLR67841.1"/>
    <property type="molecule type" value="Genomic_DNA"/>
</dbReference>
<dbReference type="CDD" id="cd00657">
    <property type="entry name" value="Ferritin_like"/>
    <property type="match status" value="1"/>
</dbReference>